<name>A0ABN8LXS7_9CNID</name>
<organism evidence="3 4">
    <name type="scientific">Porites evermanni</name>
    <dbReference type="NCBI Taxonomy" id="104178"/>
    <lineage>
        <taxon>Eukaryota</taxon>
        <taxon>Metazoa</taxon>
        <taxon>Cnidaria</taxon>
        <taxon>Anthozoa</taxon>
        <taxon>Hexacorallia</taxon>
        <taxon>Scleractinia</taxon>
        <taxon>Fungiina</taxon>
        <taxon>Poritidae</taxon>
        <taxon>Porites</taxon>
    </lineage>
</organism>
<feature type="domain" description="P2X purinoreceptor 7 intracellular" evidence="2">
    <location>
        <begin position="169"/>
        <end position="295"/>
    </location>
</feature>
<evidence type="ECO:0000313" key="3">
    <source>
        <dbReference type="EMBL" id="CAH3020723.1"/>
    </source>
</evidence>
<gene>
    <name evidence="3" type="ORF">PEVE_00008338</name>
</gene>
<reference evidence="3 4" key="1">
    <citation type="submission" date="2022-05" db="EMBL/GenBank/DDBJ databases">
        <authorList>
            <consortium name="Genoscope - CEA"/>
            <person name="William W."/>
        </authorList>
    </citation>
    <scope>NUCLEOTIDE SEQUENCE [LARGE SCALE GENOMIC DNA]</scope>
</reference>
<dbReference type="PANTHER" id="PTHR36981:SF3">
    <property type="entry name" value="UBIQUITIN-LIKE PROTEASE FAMILY PROFILE DOMAIN-CONTAINING PROTEIN"/>
    <property type="match status" value="1"/>
</dbReference>
<proteinExistence type="predicted"/>
<feature type="region of interest" description="Disordered" evidence="1">
    <location>
        <begin position="1"/>
        <end position="22"/>
    </location>
</feature>
<dbReference type="InterPro" id="IPR046815">
    <property type="entry name" value="P2RX7_C"/>
</dbReference>
<sequence length="297" mass="33245">MEIEGDSERDFSESDLSDEEVEVNAYGSPIRTVNRAHSRETTVTGAVAAPSTSDANSNRVVCTCKKTCSRKKSARYAGCPCQNANLKCSTNCKCGTKKAPCKNQVAEGQEIGNPSAFARHRQAVEDSQREIKEFVTKLSSDDKDQLLIRLLSQGRGSLEFARNMLTGSDDIDPPSPQPEQNIPETWCTCGVCRRMLDEQENVCCKKRTCVTSYVMFNTVCLDREVLQLAIRARCDIRADEPDYSTQSYRKAAYRQYTLWKFGKLGRGNRKILPSCVVIVIRQAYPAPDGNYMGFRRS</sequence>
<evidence type="ECO:0000256" key="1">
    <source>
        <dbReference type="SAM" id="MobiDB-lite"/>
    </source>
</evidence>
<feature type="compositionally biased region" description="Basic and acidic residues" evidence="1">
    <location>
        <begin position="1"/>
        <end position="12"/>
    </location>
</feature>
<protein>
    <recommendedName>
        <fullName evidence="2">P2X purinoreceptor 7 intracellular domain-containing protein</fullName>
    </recommendedName>
</protein>
<feature type="compositionally biased region" description="Acidic residues" evidence="1">
    <location>
        <begin position="13"/>
        <end position="22"/>
    </location>
</feature>
<dbReference type="EMBL" id="CALNXI010000157">
    <property type="protein sequence ID" value="CAH3020723.1"/>
    <property type="molecule type" value="Genomic_DNA"/>
</dbReference>
<accession>A0ABN8LXS7</accession>
<dbReference type="PANTHER" id="PTHR36981">
    <property type="entry name" value="ZGC:195170"/>
    <property type="match status" value="1"/>
</dbReference>
<dbReference type="Pfam" id="PF20478">
    <property type="entry name" value="P2RX7_C"/>
    <property type="match status" value="1"/>
</dbReference>
<evidence type="ECO:0000259" key="2">
    <source>
        <dbReference type="Pfam" id="PF20478"/>
    </source>
</evidence>
<keyword evidence="4" id="KW-1185">Reference proteome</keyword>
<comment type="caution">
    <text evidence="3">The sequence shown here is derived from an EMBL/GenBank/DDBJ whole genome shotgun (WGS) entry which is preliminary data.</text>
</comment>
<dbReference type="Proteomes" id="UP001159427">
    <property type="component" value="Unassembled WGS sequence"/>
</dbReference>
<evidence type="ECO:0000313" key="4">
    <source>
        <dbReference type="Proteomes" id="UP001159427"/>
    </source>
</evidence>